<evidence type="ECO:0000256" key="4">
    <source>
        <dbReference type="ARBA" id="ARBA00022825"/>
    </source>
</evidence>
<dbReference type="Gene3D" id="3.40.50.200">
    <property type="entry name" value="Peptidase S8/S53 domain"/>
    <property type="match status" value="1"/>
</dbReference>
<dbReference type="InterPro" id="IPR022398">
    <property type="entry name" value="Peptidase_S8_His-AS"/>
</dbReference>
<dbReference type="Pfam" id="PF00082">
    <property type="entry name" value="Peptidase_S8"/>
    <property type="match status" value="1"/>
</dbReference>
<dbReference type="InterPro" id="IPR050131">
    <property type="entry name" value="Peptidase_S8_subtilisin-like"/>
</dbReference>
<reference evidence="11" key="1">
    <citation type="submission" date="2016-10" db="EMBL/GenBank/DDBJ databases">
        <authorList>
            <person name="Varghese N."/>
            <person name="Submissions S."/>
        </authorList>
    </citation>
    <scope>NUCLEOTIDE SEQUENCE [LARGE SCALE GENOMIC DNA]</scope>
    <source>
        <strain evidence="11">DSM 44718</strain>
    </source>
</reference>
<feature type="signal peptide" evidence="8">
    <location>
        <begin position="1"/>
        <end position="22"/>
    </location>
</feature>
<dbReference type="InterPro" id="IPR023827">
    <property type="entry name" value="Peptidase_S8_Asp-AS"/>
</dbReference>
<dbReference type="AlphaFoldDB" id="A0A1H3UPB6"/>
<sequence length="1157" mass="120222">MFSRLLAGVIAGVAVLPGAALANGPAPGNPAAPTPAADSQGAQITLVTGDTVSLVRAAQGRYAASVAPAPGRERVTFHTLEVDGGLRVLPSDAVPLIEAGRLDVDLFDVQKLIADGFGDATSKTLPLIVRGGAAQRTAANLPSIGASAIAPAKDTLADFWRAQTGPGARSTGASTIYLDGKVRASLDRSAAQIGAPQAWQRGLDGRGVKVAVLDTGVDATHPDLAGQVIEARNFSDSSDAVDRHGHGTHVASTIAGTGAASDGRRKGIAYGAHLLVGKVLGDTGSGSESQIIAGMQWAVDSGAKVVSMSLGGDPTDGLDPMSLAVDELSERSGALFVIAAGNAGGASTVGSPGAARSALTVGAVDRADRLADFSSRGPRLGDQGLKPEITAPGVDIVAARAAGTTMGSPVDARYTAASGTSMATPHVAGAAAILAQEHPDWTGTAIKNALVSTAQTTPDLPVYAQGAGRVDVARASAQAVTGTGVADFGLHTVGGTPTTGTRTLTYTNSGDSPVTLTLAGPAGVLLSAATVTVPANGTATVDATVDFGTLPLGTLSGWITATATGVKVTTAVGAIKDGPVHHVTVRALDRKGAPASLPVLTMFGDDARSDLLGWASEGGATFEVREGTYILQGVLEDGARNDEQATLLTIPELTVDRDLEVVVDARKARPIRIETPKPAEQRAVLSYYVHRVTGTGRSIAHGVMHFSNIEQVNVVPTKAVRAGSFEFSSRWQLVAPLVVASAPGVKGPLDLNLMGNSPAYDGTKRFPLARSGDRDVRGKAVLIPADEQDELTKIDAAARAGAAVALMVRPPDFSTWTSWSPEGDRLPIVSLALDQPTAAKLARKTQLSLTLTTSSPYLYDVVQVSPGRIPDQVVHKVTAANSQRITTDYADNGGFDWVREQRFGWRPWQEYAWNDTSRDARTPSVREEWVSAGDSLWQHYVSDGYPWGWGPLTSGFRDAPHSVKAGRTAESWGAPVVRPADLGSTRAGDVLRLRVPGLVDQEGHYAHLGGGELAATLWRDGTVLAELPDGWQDVTTTPGDAAYRLKVTTAHGGDDWTVATRTDTQWTFRSGADGDLPLLGVDYDVRRDGVALDFNAKLRTLRVDVSTDDGATWRAATVRDGVASVPRGHSAVSLRVRATDRAGNTLDQTVIRAYPRG</sequence>
<evidence type="ECO:0000256" key="8">
    <source>
        <dbReference type="SAM" id="SignalP"/>
    </source>
</evidence>
<evidence type="ECO:0000256" key="3">
    <source>
        <dbReference type="ARBA" id="ARBA00022801"/>
    </source>
</evidence>
<evidence type="ECO:0000313" key="11">
    <source>
        <dbReference type="Proteomes" id="UP000199632"/>
    </source>
</evidence>
<dbReference type="PROSITE" id="PS00137">
    <property type="entry name" value="SUBTILASE_HIS"/>
    <property type="match status" value="1"/>
</dbReference>
<dbReference type="PANTHER" id="PTHR43806:SF65">
    <property type="entry name" value="SERINE PROTEASE APRX"/>
    <property type="match status" value="1"/>
</dbReference>
<dbReference type="PROSITE" id="PS00136">
    <property type="entry name" value="SUBTILASE_ASP"/>
    <property type="match status" value="1"/>
</dbReference>
<evidence type="ECO:0000256" key="2">
    <source>
        <dbReference type="ARBA" id="ARBA00022670"/>
    </source>
</evidence>
<dbReference type="GO" id="GO:0004252">
    <property type="term" value="F:serine-type endopeptidase activity"/>
    <property type="evidence" value="ECO:0007669"/>
    <property type="project" value="UniProtKB-UniRule"/>
</dbReference>
<evidence type="ECO:0000313" key="10">
    <source>
        <dbReference type="EMBL" id="SDZ64282.1"/>
    </source>
</evidence>
<dbReference type="SUPFAM" id="SSF52743">
    <property type="entry name" value="Subtilisin-like"/>
    <property type="match status" value="1"/>
</dbReference>
<keyword evidence="11" id="KW-1185">Reference proteome</keyword>
<feature type="domain" description="Peptidase S8/S53" evidence="9">
    <location>
        <begin position="205"/>
        <end position="468"/>
    </location>
</feature>
<dbReference type="InterPro" id="IPR014756">
    <property type="entry name" value="Ig_E-set"/>
</dbReference>
<feature type="chain" id="PRO_5011507653" evidence="8">
    <location>
        <begin position="23"/>
        <end position="1157"/>
    </location>
</feature>
<name>A0A1H3UPB6_9ACTN</name>
<dbReference type="PROSITE" id="PS00138">
    <property type="entry name" value="SUBTILASE_SER"/>
    <property type="match status" value="1"/>
</dbReference>
<evidence type="ECO:0000256" key="1">
    <source>
        <dbReference type="ARBA" id="ARBA00011073"/>
    </source>
</evidence>
<dbReference type="InterPro" id="IPR023828">
    <property type="entry name" value="Peptidase_S8_Ser-AS"/>
</dbReference>
<dbReference type="PANTHER" id="PTHR43806">
    <property type="entry name" value="PEPTIDASE S8"/>
    <property type="match status" value="1"/>
</dbReference>
<keyword evidence="3 6" id="KW-0378">Hydrolase</keyword>
<dbReference type="GO" id="GO:0006508">
    <property type="term" value="P:proteolysis"/>
    <property type="evidence" value="ECO:0007669"/>
    <property type="project" value="UniProtKB-KW"/>
</dbReference>
<dbReference type="PRINTS" id="PR00723">
    <property type="entry name" value="SUBTILISIN"/>
</dbReference>
<dbReference type="PROSITE" id="PS51892">
    <property type="entry name" value="SUBTILASE"/>
    <property type="match status" value="1"/>
</dbReference>
<evidence type="ECO:0000256" key="6">
    <source>
        <dbReference type="PROSITE-ProRule" id="PRU01240"/>
    </source>
</evidence>
<evidence type="ECO:0000259" key="9">
    <source>
        <dbReference type="Pfam" id="PF00082"/>
    </source>
</evidence>
<dbReference type="InterPro" id="IPR000209">
    <property type="entry name" value="Peptidase_S8/S53_dom"/>
</dbReference>
<protein>
    <submittedName>
        <fullName evidence="10">Serine protease, subtilisin family</fullName>
    </submittedName>
</protein>
<keyword evidence="2 6" id="KW-0645">Protease</keyword>
<dbReference type="EMBL" id="FNQB01000005">
    <property type="protein sequence ID" value="SDZ64282.1"/>
    <property type="molecule type" value="Genomic_DNA"/>
</dbReference>
<keyword evidence="4 6" id="KW-0720">Serine protease</keyword>
<feature type="active site" description="Charge relay system" evidence="5 6">
    <location>
        <position position="421"/>
    </location>
</feature>
<dbReference type="STRING" id="137265.SAMN05421684_7712"/>
<organism evidence="10 11">
    <name type="scientific">Asanoa ishikariensis</name>
    <dbReference type="NCBI Taxonomy" id="137265"/>
    <lineage>
        <taxon>Bacteria</taxon>
        <taxon>Bacillati</taxon>
        <taxon>Actinomycetota</taxon>
        <taxon>Actinomycetes</taxon>
        <taxon>Micromonosporales</taxon>
        <taxon>Micromonosporaceae</taxon>
        <taxon>Asanoa</taxon>
    </lineage>
</organism>
<dbReference type="CDD" id="cd07487">
    <property type="entry name" value="Peptidases_S8_1"/>
    <property type="match status" value="1"/>
</dbReference>
<comment type="similarity">
    <text evidence="1 6 7">Belongs to the peptidase S8 family.</text>
</comment>
<dbReference type="InterPro" id="IPR036852">
    <property type="entry name" value="Peptidase_S8/S53_dom_sf"/>
</dbReference>
<dbReference type="InterPro" id="IPR015500">
    <property type="entry name" value="Peptidase_S8_subtilisin-rel"/>
</dbReference>
<keyword evidence="8" id="KW-0732">Signal</keyword>
<dbReference type="SUPFAM" id="SSF81296">
    <property type="entry name" value="E set domains"/>
    <property type="match status" value="1"/>
</dbReference>
<accession>A0A1H3UPB6</accession>
<feature type="active site" description="Charge relay system" evidence="5 6">
    <location>
        <position position="214"/>
    </location>
</feature>
<dbReference type="OrthoDB" id="5167143at2"/>
<gene>
    <name evidence="10" type="ORF">SAMN05421684_7712</name>
</gene>
<dbReference type="RefSeq" id="WP_090803410.1">
    <property type="nucleotide sequence ID" value="NZ_BOND01000029.1"/>
</dbReference>
<dbReference type="Proteomes" id="UP000199632">
    <property type="component" value="Unassembled WGS sequence"/>
</dbReference>
<proteinExistence type="inferred from homology"/>
<feature type="active site" description="Charge relay system" evidence="5 6">
    <location>
        <position position="246"/>
    </location>
</feature>
<evidence type="ECO:0000256" key="5">
    <source>
        <dbReference type="PIRSR" id="PIRSR615500-1"/>
    </source>
</evidence>
<evidence type="ECO:0000256" key="7">
    <source>
        <dbReference type="RuleBase" id="RU003355"/>
    </source>
</evidence>